<dbReference type="Pfam" id="PF05050">
    <property type="entry name" value="Methyltransf_21"/>
    <property type="match status" value="1"/>
</dbReference>
<dbReference type="GO" id="GO:0008171">
    <property type="term" value="F:O-methyltransferase activity"/>
    <property type="evidence" value="ECO:0007669"/>
    <property type="project" value="TreeGrafter"/>
</dbReference>
<dbReference type="EMBL" id="BOQM01000030">
    <property type="protein sequence ID" value="GIM87121.1"/>
    <property type="molecule type" value="Genomic_DNA"/>
</dbReference>
<evidence type="ECO:0000313" key="4">
    <source>
        <dbReference type="Proteomes" id="UP000315983"/>
    </source>
</evidence>
<dbReference type="EMBL" id="VFOL01000001">
    <property type="protein sequence ID" value="TQL36929.1"/>
    <property type="molecule type" value="Genomic_DNA"/>
</dbReference>
<keyword evidence="5" id="KW-1185">Reference proteome</keyword>
<dbReference type="SUPFAM" id="SSF53335">
    <property type="entry name" value="S-adenosyl-L-methionine-dependent methyltransferases"/>
    <property type="match status" value="1"/>
</dbReference>
<dbReference type="NCBIfam" id="TIGR01444">
    <property type="entry name" value="fkbM_fam"/>
    <property type="match status" value="1"/>
</dbReference>
<feature type="domain" description="Methyltransferase FkbM" evidence="1">
    <location>
        <begin position="38"/>
        <end position="195"/>
    </location>
</feature>
<gene>
    <name evidence="3" type="ORF">FB564_2065</name>
    <name evidence="2" type="ORF">Sar04_38570</name>
</gene>
<reference evidence="2 5" key="2">
    <citation type="submission" date="2021-03" db="EMBL/GenBank/DDBJ databases">
        <title>Whole genome shotgun sequence of Salinispora arenicola NBRC 105043.</title>
        <authorList>
            <person name="Komaki H."/>
            <person name="Tamura T."/>
        </authorList>
    </citation>
    <scope>NUCLEOTIDE SEQUENCE [LARGE SCALE GENOMIC DNA]</scope>
    <source>
        <strain evidence="2 5">NBRC 105043</strain>
    </source>
</reference>
<keyword evidence="3" id="KW-0808">Transferase</keyword>
<dbReference type="Proteomes" id="UP000677457">
    <property type="component" value="Unassembled WGS sequence"/>
</dbReference>
<dbReference type="PANTHER" id="PTHR36973:SF4">
    <property type="entry name" value="NODULATION PROTEIN"/>
    <property type="match status" value="1"/>
</dbReference>
<dbReference type="Gene3D" id="3.40.50.150">
    <property type="entry name" value="Vaccinia Virus protein VP39"/>
    <property type="match status" value="1"/>
</dbReference>
<dbReference type="RefSeq" id="WP_142116357.1">
    <property type="nucleotide sequence ID" value="NZ_BOQM01000030.1"/>
</dbReference>
<dbReference type="InterPro" id="IPR029063">
    <property type="entry name" value="SAM-dependent_MTases_sf"/>
</dbReference>
<evidence type="ECO:0000313" key="2">
    <source>
        <dbReference type="EMBL" id="GIM87121.1"/>
    </source>
</evidence>
<evidence type="ECO:0000259" key="1">
    <source>
        <dbReference type="Pfam" id="PF05050"/>
    </source>
</evidence>
<dbReference type="PANTHER" id="PTHR36973">
    <property type="entry name" value="SLL1456 PROTEIN-RELATED"/>
    <property type="match status" value="1"/>
</dbReference>
<name>A0A542XM63_SALAC</name>
<accession>A0A542XM63</accession>
<dbReference type="AlphaFoldDB" id="A0A542XM63"/>
<dbReference type="Proteomes" id="UP000315983">
    <property type="component" value="Unassembled WGS sequence"/>
</dbReference>
<keyword evidence="3" id="KW-0489">Methyltransferase</keyword>
<dbReference type="GeneID" id="93771319"/>
<protein>
    <submittedName>
        <fullName evidence="3">FkbM family methyltransferase</fullName>
    </submittedName>
</protein>
<evidence type="ECO:0000313" key="5">
    <source>
        <dbReference type="Proteomes" id="UP000677457"/>
    </source>
</evidence>
<dbReference type="InterPro" id="IPR006342">
    <property type="entry name" value="FkbM_mtfrase"/>
</dbReference>
<sequence length="308" mass="33961">MATLVQQLASALPEERRERLLTIFDIGCEGGVPKAWRQSSPYATVVGFEPDPRAFEQLAISPAIQQYPVALADSARSLTLNITRGVDKSSILRPNMDLLTRFPNSGRYEVVDELHLPPSAVSTVDAIASDHGIGSVDFLKVDVQGAEDLVLRGARAALRESVLGLQIEVEFLEIYKDQPLFGDIDRIIRSAGFELMDLDRVYWKRAEHSHFEGRGQLAYADALYLRNLDQAMTQIQRDSDPVRRVIGLAIVACTYGLHDYAAAALGSYCSLGLQNSAIARDALQTILDHDCVTGSWADYDRRLGNVAN</sequence>
<organism evidence="3 4">
    <name type="scientific">Salinispora arenicola</name>
    <dbReference type="NCBI Taxonomy" id="168697"/>
    <lineage>
        <taxon>Bacteria</taxon>
        <taxon>Bacillati</taxon>
        <taxon>Actinomycetota</taxon>
        <taxon>Actinomycetes</taxon>
        <taxon>Micromonosporales</taxon>
        <taxon>Micromonosporaceae</taxon>
        <taxon>Salinispora</taxon>
    </lineage>
</organism>
<reference evidence="3 4" key="1">
    <citation type="submission" date="2019-06" db="EMBL/GenBank/DDBJ databases">
        <title>Sequencing the genomes of 1000 actinobacteria strains.</title>
        <authorList>
            <person name="Klenk H.-P."/>
        </authorList>
    </citation>
    <scope>NUCLEOTIDE SEQUENCE [LARGE SCALE GENOMIC DNA]</scope>
    <source>
        <strain evidence="3 4">DSM 44819</strain>
    </source>
</reference>
<dbReference type="InterPro" id="IPR053188">
    <property type="entry name" value="FkbM_Methyltransferase"/>
</dbReference>
<proteinExistence type="predicted"/>
<evidence type="ECO:0000313" key="3">
    <source>
        <dbReference type="EMBL" id="TQL36929.1"/>
    </source>
</evidence>
<dbReference type="GO" id="GO:0032259">
    <property type="term" value="P:methylation"/>
    <property type="evidence" value="ECO:0007669"/>
    <property type="project" value="UniProtKB-KW"/>
</dbReference>
<comment type="caution">
    <text evidence="3">The sequence shown here is derived from an EMBL/GenBank/DDBJ whole genome shotgun (WGS) entry which is preliminary data.</text>
</comment>